<dbReference type="AlphaFoldDB" id="A0A9Q0NEW8"/>
<sequence>MGKDFDVEKLSGSDNYHTWNFAVARNRRGRGRGRARGVIQVPVVSVERVEDRFAQATSTNLPVITYSKVAEYYEKLRTPEQRQRFEICKCRVWRHCYWLCENKTGKGELCSGEMNKIHSVIGIDSTY</sequence>
<keyword evidence="2" id="KW-1185">Reference proteome</keyword>
<dbReference type="EMBL" id="WJQU01000001">
    <property type="protein sequence ID" value="KAJ6649007.1"/>
    <property type="molecule type" value="Genomic_DNA"/>
</dbReference>
<gene>
    <name evidence="1" type="ORF">Bhyg_04239</name>
</gene>
<organism evidence="1 2">
    <name type="scientific">Pseudolycoriella hygida</name>
    <dbReference type="NCBI Taxonomy" id="35572"/>
    <lineage>
        <taxon>Eukaryota</taxon>
        <taxon>Metazoa</taxon>
        <taxon>Ecdysozoa</taxon>
        <taxon>Arthropoda</taxon>
        <taxon>Hexapoda</taxon>
        <taxon>Insecta</taxon>
        <taxon>Pterygota</taxon>
        <taxon>Neoptera</taxon>
        <taxon>Endopterygota</taxon>
        <taxon>Diptera</taxon>
        <taxon>Nematocera</taxon>
        <taxon>Sciaroidea</taxon>
        <taxon>Sciaridae</taxon>
        <taxon>Pseudolycoriella</taxon>
    </lineage>
</organism>
<name>A0A9Q0NEW8_9DIPT</name>
<evidence type="ECO:0000313" key="2">
    <source>
        <dbReference type="Proteomes" id="UP001151699"/>
    </source>
</evidence>
<evidence type="ECO:0000313" key="1">
    <source>
        <dbReference type="EMBL" id="KAJ6649007.1"/>
    </source>
</evidence>
<reference evidence="1" key="1">
    <citation type="submission" date="2022-07" db="EMBL/GenBank/DDBJ databases">
        <authorList>
            <person name="Trinca V."/>
            <person name="Uliana J.V.C."/>
            <person name="Torres T.T."/>
            <person name="Ward R.J."/>
            <person name="Monesi N."/>
        </authorList>
    </citation>
    <scope>NUCLEOTIDE SEQUENCE</scope>
    <source>
        <strain evidence="1">HSMRA1968</strain>
        <tissue evidence="1">Whole embryos</tissue>
    </source>
</reference>
<comment type="caution">
    <text evidence="1">The sequence shown here is derived from an EMBL/GenBank/DDBJ whole genome shotgun (WGS) entry which is preliminary data.</text>
</comment>
<proteinExistence type="predicted"/>
<protein>
    <submittedName>
        <fullName evidence="1">Uncharacterized protein</fullName>
    </submittedName>
</protein>
<dbReference type="Proteomes" id="UP001151699">
    <property type="component" value="Chromosome A"/>
</dbReference>
<accession>A0A9Q0NEW8</accession>